<dbReference type="RefSeq" id="WP_386408758.1">
    <property type="nucleotide sequence ID" value="NZ_JBHTJH010000017.1"/>
</dbReference>
<evidence type="ECO:0000256" key="6">
    <source>
        <dbReference type="ARBA" id="ARBA00022833"/>
    </source>
</evidence>
<keyword evidence="2" id="KW-0645">Protease</keyword>
<evidence type="ECO:0000256" key="1">
    <source>
        <dbReference type="ARBA" id="ARBA00008721"/>
    </source>
</evidence>
<dbReference type="PANTHER" id="PTHR47466:SF1">
    <property type="entry name" value="METALLOPROTEASE MEP1 (AFU_ORTHOLOGUE AFUA_1G07730)-RELATED"/>
    <property type="match status" value="1"/>
</dbReference>
<gene>
    <name evidence="10" type="ORF">ACFQ1M_12655</name>
</gene>
<dbReference type="InterPro" id="IPR008754">
    <property type="entry name" value="Peptidase_M43"/>
</dbReference>
<dbReference type="Gene3D" id="2.60.120.200">
    <property type="match status" value="1"/>
</dbReference>
<dbReference type="PROSITE" id="PS50060">
    <property type="entry name" value="MAM_2"/>
    <property type="match status" value="1"/>
</dbReference>
<reference evidence="11" key="1">
    <citation type="journal article" date="2019" name="Int. J. Syst. Evol. Microbiol.">
        <title>The Global Catalogue of Microorganisms (GCM) 10K type strain sequencing project: providing services to taxonomists for standard genome sequencing and annotation.</title>
        <authorList>
            <consortium name="The Broad Institute Genomics Platform"/>
            <consortium name="The Broad Institute Genome Sequencing Center for Infectious Disease"/>
            <person name="Wu L."/>
            <person name="Ma J."/>
        </authorList>
    </citation>
    <scope>NUCLEOTIDE SEQUENCE [LARGE SCALE GENOMIC DNA]</scope>
    <source>
        <strain evidence="11">CCUG 62952</strain>
    </source>
</reference>
<organism evidence="10 11">
    <name type="scientific">Sungkyunkwania multivorans</name>
    <dbReference type="NCBI Taxonomy" id="1173618"/>
    <lineage>
        <taxon>Bacteria</taxon>
        <taxon>Pseudomonadati</taxon>
        <taxon>Bacteroidota</taxon>
        <taxon>Flavobacteriia</taxon>
        <taxon>Flavobacteriales</taxon>
        <taxon>Flavobacteriaceae</taxon>
        <taxon>Sungkyunkwania</taxon>
    </lineage>
</organism>
<name>A0ABW3D2K2_9FLAO</name>
<protein>
    <submittedName>
        <fullName evidence="10">GEVED domain-containing protein</fullName>
    </submittedName>
</protein>
<dbReference type="Pfam" id="PF05572">
    <property type="entry name" value="Peptidase_M43"/>
    <property type="match status" value="1"/>
</dbReference>
<accession>A0ABW3D2K2</accession>
<dbReference type="CDD" id="cd06263">
    <property type="entry name" value="MAM"/>
    <property type="match status" value="1"/>
</dbReference>
<keyword evidence="7" id="KW-0482">Metalloprotease</keyword>
<dbReference type="InterPro" id="IPR026444">
    <property type="entry name" value="Secre_tail"/>
</dbReference>
<comment type="caution">
    <text evidence="10">The sequence shown here is derived from an EMBL/GenBank/DDBJ whole genome shotgun (WGS) entry which is preliminary data.</text>
</comment>
<keyword evidence="8" id="KW-1015">Disulfide bond</keyword>
<dbReference type="InterPro" id="IPR013320">
    <property type="entry name" value="ConA-like_dom_sf"/>
</dbReference>
<keyword evidence="4" id="KW-0732">Signal</keyword>
<keyword evidence="11" id="KW-1185">Reference proteome</keyword>
<dbReference type="SUPFAM" id="SSF49899">
    <property type="entry name" value="Concanavalin A-like lectins/glucanases"/>
    <property type="match status" value="1"/>
</dbReference>
<sequence length="766" mass="80735">MRRNYTFGCFLILFFMLGISVAQERNCSTMENLEYRMQQDPGLVQRMAQLETYTQTKAQELLQSKIVGDIITIPVVVHIVYRTSQENISDAQIQSQIDVLNEDFRRLNSDADNTWSQAADMQIEFCLATVDPNGNATTGITRKSSTRTSWGTNDAVKSVSQGGVAAWNTSEYLNMWVANIGGGILGYAQFPGGAASTDGVVMSPQYFGSSDKGTGFYLSAPFDKGRTTTHEVGHFLNLRHIWGDGGCGVDDFVSDTPTSDASNGGCNIGHVSCGTVDMVQNYMDYSDDACMNLFTNGQKARMRATLLPGGIRASLGASDKCGGSTPTPTCNDGIQNGDETGVDCGGSCAPCTSGPQYCASNGNSVADEYISRVQLGSINNASGAAGSGYADFTSQSTDLTKGASATITITPTWTGTLYNEGYAVFIDYNQDGDFTDSGETVYTRAASQASPVSGSFTVPSSALSGATRMRVSMKYNGIPTSCESFQYGEVEDYTVNITTGGGNPGGGNGCTGGVSSFPYTQSFEGSSFPGWSNASGNDINWATDSGGTPSSGTGPSTGADGAVYVYVETSGNGTGFPTKTAVLNAPCFDLSSASSATFSFQYHMLGNAVGSLTVQASDDNGATWTSIFSRSGSQGSSWRTANLNIASYTGGSVQFRFNVVTGTSWQGDIAIDNVRVTTGNTRLEDDAAIREGGLDFKLYPNPATTQLNVSGAANNASYTITNMVGQQVAKGRLTNNPIDVSSLSKGVYFLTVDTVDDSAVKRFIKE</sequence>
<keyword evidence="6" id="KW-0862">Zinc</keyword>
<dbReference type="InterPro" id="IPR000998">
    <property type="entry name" value="MAM_dom"/>
</dbReference>
<dbReference type="Pfam" id="PF20009">
    <property type="entry name" value="GEVED"/>
    <property type="match status" value="1"/>
</dbReference>
<dbReference type="InterPro" id="IPR024079">
    <property type="entry name" value="MetalloPept_cat_dom_sf"/>
</dbReference>
<dbReference type="Pfam" id="PF00629">
    <property type="entry name" value="MAM"/>
    <property type="match status" value="1"/>
</dbReference>
<dbReference type="PANTHER" id="PTHR47466">
    <property type="match status" value="1"/>
</dbReference>
<proteinExistence type="inferred from homology"/>
<keyword evidence="5" id="KW-0378">Hydrolase</keyword>
<evidence type="ECO:0000256" key="3">
    <source>
        <dbReference type="ARBA" id="ARBA00022723"/>
    </source>
</evidence>
<evidence type="ECO:0000256" key="4">
    <source>
        <dbReference type="ARBA" id="ARBA00022729"/>
    </source>
</evidence>
<dbReference type="Pfam" id="PF18962">
    <property type="entry name" value="Por_Secre_tail"/>
    <property type="match status" value="1"/>
</dbReference>
<evidence type="ECO:0000256" key="7">
    <source>
        <dbReference type="ARBA" id="ARBA00023049"/>
    </source>
</evidence>
<dbReference type="SUPFAM" id="SSF55486">
    <property type="entry name" value="Metalloproteases ('zincins'), catalytic domain"/>
    <property type="match status" value="1"/>
</dbReference>
<evidence type="ECO:0000313" key="11">
    <source>
        <dbReference type="Proteomes" id="UP001596978"/>
    </source>
</evidence>
<keyword evidence="3" id="KW-0479">Metal-binding</keyword>
<dbReference type="Gene3D" id="3.40.390.10">
    <property type="entry name" value="Collagenase (Catalytic Domain)"/>
    <property type="match status" value="1"/>
</dbReference>
<evidence type="ECO:0000259" key="9">
    <source>
        <dbReference type="PROSITE" id="PS50060"/>
    </source>
</evidence>
<feature type="domain" description="MAM" evidence="9">
    <location>
        <begin position="519"/>
        <end position="683"/>
    </location>
</feature>
<evidence type="ECO:0000256" key="8">
    <source>
        <dbReference type="ARBA" id="ARBA00023157"/>
    </source>
</evidence>
<comment type="similarity">
    <text evidence="1">Belongs to the peptidase M43B family.</text>
</comment>
<dbReference type="Proteomes" id="UP001596978">
    <property type="component" value="Unassembled WGS sequence"/>
</dbReference>
<dbReference type="EMBL" id="JBHTJH010000017">
    <property type="protein sequence ID" value="MFD0863058.1"/>
    <property type="molecule type" value="Genomic_DNA"/>
</dbReference>
<evidence type="ECO:0000313" key="10">
    <source>
        <dbReference type="EMBL" id="MFD0863058.1"/>
    </source>
</evidence>
<dbReference type="NCBIfam" id="TIGR04183">
    <property type="entry name" value="Por_Secre_tail"/>
    <property type="match status" value="1"/>
</dbReference>
<evidence type="ECO:0000256" key="5">
    <source>
        <dbReference type="ARBA" id="ARBA00022801"/>
    </source>
</evidence>
<dbReference type="CDD" id="cd04275">
    <property type="entry name" value="ZnMc_pappalysin_like"/>
    <property type="match status" value="1"/>
</dbReference>
<dbReference type="InterPro" id="IPR045474">
    <property type="entry name" value="GEVED"/>
</dbReference>
<dbReference type="NCBIfam" id="NF038128">
    <property type="entry name" value="choice_anch_J"/>
    <property type="match status" value="1"/>
</dbReference>
<evidence type="ECO:0000256" key="2">
    <source>
        <dbReference type="ARBA" id="ARBA00022670"/>
    </source>
</evidence>
<dbReference type="SMART" id="SM00137">
    <property type="entry name" value="MAM"/>
    <property type="match status" value="1"/>
</dbReference>